<dbReference type="AlphaFoldDB" id="A0A6L2KSF8"/>
<organism evidence="1">
    <name type="scientific">Tanacetum cinerariifolium</name>
    <name type="common">Dalmatian daisy</name>
    <name type="synonym">Chrysanthemum cinerariifolium</name>
    <dbReference type="NCBI Taxonomy" id="118510"/>
    <lineage>
        <taxon>Eukaryota</taxon>
        <taxon>Viridiplantae</taxon>
        <taxon>Streptophyta</taxon>
        <taxon>Embryophyta</taxon>
        <taxon>Tracheophyta</taxon>
        <taxon>Spermatophyta</taxon>
        <taxon>Magnoliopsida</taxon>
        <taxon>eudicotyledons</taxon>
        <taxon>Gunneridae</taxon>
        <taxon>Pentapetalae</taxon>
        <taxon>asterids</taxon>
        <taxon>campanulids</taxon>
        <taxon>Asterales</taxon>
        <taxon>Asteraceae</taxon>
        <taxon>Asteroideae</taxon>
        <taxon>Anthemideae</taxon>
        <taxon>Anthemidinae</taxon>
        <taxon>Tanacetum</taxon>
    </lineage>
</organism>
<protein>
    <recommendedName>
        <fullName evidence="2">Reverse transcriptase domain-containing protein</fullName>
    </recommendedName>
</protein>
<proteinExistence type="predicted"/>
<reference evidence="1" key="1">
    <citation type="journal article" date="2019" name="Sci. Rep.">
        <title>Draft genome of Tanacetum cinerariifolium, the natural source of mosquito coil.</title>
        <authorList>
            <person name="Yamashiro T."/>
            <person name="Shiraishi A."/>
            <person name="Satake H."/>
            <person name="Nakayama K."/>
        </authorList>
    </citation>
    <scope>NUCLEOTIDE SEQUENCE</scope>
</reference>
<comment type="caution">
    <text evidence="1">The sequence shown here is derived from an EMBL/GenBank/DDBJ whole genome shotgun (WGS) entry which is preliminary data.</text>
</comment>
<sequence length="385" mass="43614">MIAILEKTEHNIGFHQIVDFIKASHIRIETTNKETKILTTVDGKPRTISESSRRRHLKLNDEEGISFLPDTKLFENLSLMCYEMGDEHLDTILATKSDELIKSSVENLVPIPRESEGENEYFLKEIYSNPLFDEEIILMKIDSHPFNAESDLIESMLNHDSSLIISSKIDSLFDEFAGELTLLKSIPPGIDETDCYPEEETHFTKRLLYDNLSPCPPEEFVSKNSDVDIESFSPSPIPIKDSDSIMEEIDLSFTPDDPMSPGIEEDDYDSKRDILILKELLENYSLSLSENESFRFDIPSFSRPPVKPLDGNTGILNIKMMGDISEQKVTTPGLMITLVSNQEKSPGLLSHQGLKIFQPSAECPMMIHGKNTPILDVPLFHFYPP</sequence>
<evidence type="ECO:0008006" key="2">
    <source>
        <dbReference type="Google" id="ProtNLM"/>
    </source>
</evidence>
<gene>
    <name evidence="1" type="ORF">Tci_023585</name>
</gene>
<accession>A0A6L2KSF8</accession>
<dbReference type="EMBL" id="BKCJ010002891">
    <property type="protein sequence ID" value="GEU51607.1"/>
    <property type="molecule type" value="Genomic_DNA"/>
</dbReference>
<evidence type="ECO:0000313" key="1">
    <source>
        <dbReference type="EMBL" id="GEU51607.1"/>
    </source>
</evidence>
<name>A0A6L2KSF8_TANCI</name>